<evidence type="ECO:0000256" key="1">
    <source>
        <dbReference type="SAM" id="MobiDB-lite"/>
    </source>
</evidence>
<dbReference type="EMBL" id="CP000910">
    <property type="protein sequence ID" value="ABY24563.1"/>
    <property type="molecule type" value="Genomic_DNA"/>
</dbReference>
<sequence>MNLSLRRAAALPALMLVSLVLIATGCSPANGPSSLSGPSSSANAQGSPSAQSSPSSKNRQGTDNTPVTPNSDFTLPEAIRPGVYDSQGSLEKQIGELAGVTVTDDKQQRLVDFSVASITVDYKCQTDTDIKPSNGHFIAVELWVQTRAALASSQEPFFGVSPKEFDLIGPDGKTVTSTLDTRAGHACLDNGLGLPARIASGQKIRGLVVLDSPIASGSLMLSQRTTKGPGWIWDLPPVQAAR</sequence>
<keyword evidence="3" id="KW-0449">Lipoprotein</keyword>
<evidence type="ECO:0000313" key="4">
    <source>
        <dbReference type="Proteomes" id="UP000002007"/>
    </source>
</evidence>
<gene>
    <name evidence="3" type="ordered locus">RSal33209_2839</name>
</gene>
<dbReference type="AlphaFoldDB" id="A9WTP2"/>
<dbReference type="PROSITE" id="PS51257">
    <property type="entry name" value="PROKAR_LIPOPROTEIN"/>
    <property type="match status" value="1"/>
</dbReference>
<keyword evidence="2" id="KW-0732">Signal</keyword>
<accession>A9WTP2</accession>
<dbReference type="Proteomes" id="UP000002007">
    <property type="component" value="Chromosome"/>
</dbReference>
<reference evidence="4" key="1">
    <citation type="journal article" date="2008" name="J. Bacteriol.">
        <title>Genome sequence of the fish pathogen Renibacterium salmoninarum suggests reductive evolution away from an environmental Arthrobacter ancestor.</title>
        <authorList>
            <person name="Wiens G.D."/>
            <person name="Rockey D.D."/>
            <person name="Wu Z."/>
            <person name="Chang J."/>
            <person name="Levy R."/>
            <person name="Crane S."/>
            <person name="Chen D.S."/>
            <person name="Capri G.R."/>
            <person name="Burnett J.R."/>
            <person name="Sudheesh P.S."/>
            <person name="Schipma M.J."/>
            <person name="Burd H."/>
            <person name="Bhattacharyya A."/>
            <person name="Rhodes L.D."/>
            <person name="Kaul R."/>
            <person name="Strom M.S."/>
        </authorList>
    </citation>
    <scope>NUCLEOTIDE SEQUENCE [LARGE SCALE GENOMIC DNA]</scope>
    <source>
        <strain evidence="4">ATCC 33209 / DSM 20767 / JCM 11484 / NBRC 15589 / NCIMB 2235</strain>
    </source>
</reference>
<feature type="compositionally biased region" description="Polar residues" evidence="1">
    <location>
        <begin position="57"/>
        <end position="73"/>
    </location>
</feature>
<keyword evidence="4" id="KW-1185">Reference proteome</keyword>
<dbReference type="KEGG" id="rsa:RSal33209_2839"/>
<protein>
    <submittedName>
        <fullName evidence="3">Lipoprotein, putative</fullName>
    </submittedName>
</protein>
<feature type="compositionally biased region" description="Low complexity" evidence="1">
    <location>
        <begin position="30"/>
        <end position="56"/>
    </location>
</feature>
<feature type="chain" id="PRO_5039636039" evidence="2">
    <location>
        <begin position="24"/>
        <end position="242"/>
    </location>
</feature>
<dbReference type="eggNOG" id="ENOG5030IFB">
    <property type="taxonomic scope" value="Bacteria"/>
</dbReference>
<evidence type="ECO:0000256" key="2">
    <source>
        <dbReference type="SAM" id="SignalP"/>
    </source>
</evidence>
<name>A9WTP2_RENSM</name>
<dbReference type="HOGENOM" id="CLU_1080306_0_0_11"/>
<proteinExistence type="predicted"/>
<feature type="region of interest" description="Disordered" evidence="1">
    <location>
        <begin position="30"/>
        <end position="79"/>
    </location>
</feature>
<evidence type="ECO:0000313" key="3">
    <source>
        <dbReference type="EMBL" id="ABY24563.1"/>
    </source>
</evidence>
<organism evidence="3 4">
    <name type="scientific">Renibacterium salmoninarum (strain ATCC 33209 / DSM 20767 / JCM 11484 / NBRC 15589 / NCIMB 2235)</name>
    <dbReference type="NCBI Taxonomy" id="288705"/>
    <lineage>
        <taxon>Bacteria</taxon>
        <taxon>Bacillati</taxon>
        <taxon>Actinomycetota</taxon>
        <taxon>Actinomycetes</taxon>
        <taxon>Micrococcales</taxon>
        <taxon>Micrococcaceae</taxon>
        <taxon>Renibacterium</taxon>
    </lineage>
</organism>
<feature type="signal peptide" evidence="2">
    <location>
        <begin position="1"/>
        <end position="23"/>
    </location>
</feature>